<dbReference type="Proteomes" id="UP000595046">
    <property type="component" value="Chromosome"/>
</dbReference>
<accession>A0A7T1WQM8</accession>
<dbReference type="PIRSF" id="PIRSF021320">
    <property type="entry name" value="DUF984"/>
    <property type="match status" value="1"/>
</dbReference>
<dbReference type="EMBL" id="CP048882">
    <property type="protein sequence ID" value="QPP07103.1"/>
    <property type="molecule type" value="Genomic_DNA"/>
</dbReference>
<proteinExistence type="predicted"/>
<gene>
    <name evidence="2" type="ORF">G4Z16_12690</name>
</gene>
<dbReference type="Pfam" id="PF04266">
    <property type="entry name" value="ASCH"/>
    <property type="match status" value="1"/>
</dbReference>
<evidence type="ECO:0000313" key="3">
    <source>
        <dbReference type="Proteomes" id="UP000595046"/>
    </source>
</evidence>
<dbReference type="SUPFAM" id="SSF88697">
    <property type="entry name" value="PUA domain-like"/>
    <property type="match status" value="1"/>
</dbReference>
<dbReference type="RefSeq" id="WP_197350891.1">
    <property type="nucleotide sequence ID" value="NZ_CP048882.1"/>
</dbReference>
<name>A0A7T1WQM8_9ACTN</name>
<dbReference type="InterPro" id="IPR007374">
    <property type="entry name" value="ASCH_domain"/>
</dbReference>
<protein>
    <submittedName>
        <fullName evidence="2">ASCH domain-containing protein</fullName>
    </submittedName>
</protein>
<dbReference type="Gene3D" id="3.10.400.10">
    <property type="entry name" value="Sulfate adenylyltransferase"/>
    <property type="match status" value="1"/>
</dbReference>
<dbReference type="InterPro" id="IPR015947">
    <property type="entry name" value="PUA-like_sf"/>
</dbReference>
<evidence type="ECO:0000259" key="1">
    <source>
        <dbReference type="SMART" id="SM01022"/>
    </source>
</evidence>
<dbReference type="SMART" id="SM01022">
    <property type="entry name" value="ASCH"/>
    <property type="match status" value="1"/>
</dbReference>
<dbReference type="PANTHER" id="PTHR39203:SF1">
    <property type="entry name" value="CYTOPLASMIC PROTEIN"/>
    <property type="match status" value="1"/>
</dbReference>
<sequence length="155" mass="16738">MTSSSESALPQELASLPRAEFGFPGPLREELVAAILQGRKTATTGLLREYRHDGEPLPECGSRAVVIDSAANPVAVIETTEVRVVALGEVDLGHVQDEGEGHESVAAWRSDHEDFWNSSAMRTALGDPEFTVDDTTEVVLESFRLVEGIPGPRAR</sequence>
<evidence type="ECO:0000313" key="2">
    <source>
        <dbReference type="EMBL" id="QPP07103.1"/>
    </source>
</evidence>
<feature type="domain" description="ASCH" evidence="1">
    <location>
        <begin position="21"/>
        <end position="147"/>
    </location>
</feature>
<keyword evidence="3" id="KW-1185">Reference proteome</keyword>
<dbReference type="InterPro" id="IPR009326">
    <property type="entry name" value="DUF984"/>
</dbReference>
<reference evidence="3" key="1">
    <citation type="submission" date="2020-02" db="EMBL/GenBank/DDBJ databases">
        <title>Streptomyces sp. ASO4wet.</title>
        <authorList>
            <person name="Risdian C."/>
            <person name="Landwehr W."/>
            <person name="Schupp P."/>
            <person name="Wink J."/>
        </authorList>
    </citation>
    <scope>NUCLEOTIDE SEQUENCE [LARGE SCALE GENOMIC DNA]</scope>
    <source>
        <strain evidence="3">ASO4wet</strain>
    </source>
</reference>
<dbReference type="PANTHER" id="PTHR39203">
    <property type="entry name" value="CYTOPLASMIC PROTEIN-RELATED"/>
    <property type="match status" value="1"/>
</dbReference>
<dbReference type="KEGG" id="sbat:G4Z16_12690"/>
<organism evidence="2 3">
    <name type="scientific">Streptomyces bathyalis</name>
    <dbReference type="NCBI Taxonomy" id="2710756"/>
    <lineage>
        <taxon>Bacteria</taxon>
        <taxon>Bacillati</taxon>
        <taxon>Actinomycetota</taxon>
        <taxon>Actinomycetes</taxon>
        <taxon>Kitasatosporales</taxon>
        <taxon>Streptomycetaceae</taxon>
        <taxon>Streptomyces</taxon>
    </lineage>
</organism>
<dbReference type="AlphaFoldDB" id="A0A7T1WQM8"/>